<dbReference type="Proteomes" id="UP000003460">
    <property type="component" value="Unassembled WGS sequence"/>
</dbReference>
<keyword evidence="2" id="KW-1185">Reference proteome</keyword>
<dbReference type="HOGENOM" id="CLU_3274756_0_0_10"/>
<reference evidence="1" key="1">
    <citation type="submission" date="2009-09" db="EMBL/GenBank/DDBJ databases">
        <authorList>
            <person name="Weinstock G."/>
            <person name="Sodergren E."/>
            <person name="Clifton S."/>
            <person name="Fulton L."/>
            <person name="Fulton B."/>
            <person name="Courtney L."/>
            <person name="Fronick C."/>
            <person name="Harrison M."/>
            <person name="Strong C."/>
            <person name="Farmer C."/>
            <person name="Delahaunty K."/>
            <person name="Markovic C."/>
            <person name="Hall O."/>
            <person name="Minx P."/>
            <person name="Tomlinson C."/>
            <person name="Mitreva M."/>
            <person name="Nelson J."/>
            <person name="Hou S."/>
            <person name="Wollam A."/>
            <person name="Pepin K.H."/>
            <person name="Johnson M."/>
            <person name="Bhonagiri V."/>
            <person name="Nash W.E."/>
            <person name="Warren W."/>
            <person name="Chinwalla A."/>
            <person name="Mardis E.R."/>
            <person name="Wilson R.K."/>
        </authorList>
    </citation>
    <scope>NUCLEOTIDE SEQUENCE [LARGE SCALE GENOMIC DNA]</scope>
    <source>
        <strain evidence="1">ATCC 51259</strain>
    </source>
</reference>
<name>C9LF69_9BACT</name>
<dbReference type="AlphaFoldDB" id="C9LF69"/>
<comment type="caution">
    <text evidence="1">The sequence shown here is derived from an EMBL/GenBank/DDBJ whole genome shotgun (WGS) entry which is preliminary data.</text>
</comment>
<proteinExistence type="predicted"/>
<evidence type="ECO:0000313" key="1">
    <source>
        <dbReference type="EMBL" id="EEX72388.1"/>
    </source>
</evidence>
<dbReference type="EMBL" id="ACIJ02000016">
    <property type="protein sequence ID" value="EEX72388.1"/>
    <property type="molecule type" value="Genomic_DNA"/>
</dbReference>
<evidence type="ECO:0000313" key="2">
    <source>
        <dbReference type="Proteomes" id="UP000003460"/>
    </source>
</evidence>
<accession>C9LF69</accession>
<protein>
    <submittedName>
        <fullName evidence="1">Uncharacterized protein</fullName>
    </submittedName>
</protein>
<sequence length="41" mass="4451">MIFHLAVKLYANERMEASPGCGGCLSFTKHNQPSATSPKID</sequence>
<dbReference type="STRING" id="626522.GCWU000325_00851"/>
<organism evidence="1 2">
    <name type="scientific">Alloprevotella tannerae ATCC 51259</name>
    <dbReference type="NCBI Taxonomy" id="626522"/>
    <lineage>
        <taxon>Bacteria</taxon>
        <taxon>Pseudomonadati</taxon>
        <taxon>Bacteroidota</taxon>
        <taxon>Bacteroidia</taxon>
        <taxon>Bacteroidales</taxon>
        <taxon>Prevotellaceae</taxon>
        <taxon>Alloprevotella</taxon>
    </lineage>
</organism>
<gene>
    <name evidence="1" type="ORF">GCWU000325_00851</name>
</gene>